<dbReference type="KEGG" id="vg:63209153"/>
<name>A0A222ZT63_9CAUD</name>
<proteinExistence type="predicted"/>
<dbReference type="Proteomes" id="UP000223247">
    <property type="component" value="Segment"/>
</dbReference>
<dbReference type="EMBL" id="MF140414">
    <property type="protein sequence ID" value="ASR87170.1"/>
    <property type="molecule type" value="Genomic_DNA"/>
</dbReference>
<sequence>MDWYMRRQRRIVRERWVAASARSAATRQGVMSKDPESGCNPRSSHQAGAVETHGTTGIVLMGRGRVRV</sequence>
<reference evidence="2 3" key="1">
    <citation type="submission" date="2017-05" db="EMBL/GenBank/DDBJ databases">
        <authorList>
            <person name="Stoner T.H."/>
            <person name="Garlena R.A."/>
            <person name="Russell D.A."/>
            <person name="Pope W.H."/>
            <person name="Jacobs-Sera D."/>
            <person name="Hatfull G.F."/>
        </authorList>
    </citation>
    <scope>NUCLEOTIDE SEQUENCE [LARGE SCALE GENOMIC DNA]</scope>
</reference>
<dbReference type="GeneID" id="63209153"/>
<organism evidence="2 3">
    <name type="scientific">Mycobacterium phage Krypton555</name>
    <dbReference type="NCBI Taxonomy" id="2015885"/>
    <lineage>
        <taxon>Viruses</taxon>
        <taxon>Duplodnaviria</taxon>
        <taxon>Heunggongvirae</taxon>
        <taxon>Uroviricota</taxon>
        <taxon>Caudoviricetes</taxon>
        <taxon>Vilmaviridae</taxon>
        <taxon>Lclasvirinae</taxon>
        <taxon>Lumosvirus</taxon>
        <taxon>Lumosvirus krypton555</taxon>
    </lineage>
</organism>
<evidence type="ECO:0000313" key="2">
    <source>
        <dbReference type="EMBL" id="ASR87170.1"/>
    </source>
</evidence>
<evidence type="ECO:0000313" key="3">
    <source>
        <dbReference type="Proteomes" id="UP000223247"/>
    </source>
</evidence>
<evidence type="ECO:0000256" key="1">
    <source>
        <dbReference type="SAM" id="MobiDB-lite"/>
    </source>
</evidence>
<dbReference type="RefSeq" id="YP_010012629.1">
    <property type="nucleotide sequence ID" value="NC_053505.1"/>
</dbReference>
<protein>
    <submittedName>
        <fullName evidence="2">Uncharacterized protein</fullName>
    </submittedName>
</protein>
<feature type="region of interest" description="Disordered" evidence="1">
    <location>
        <begin position="22"/>
        <end position="56"/>
    </location>
</feature>
<gene>
    <name evidence="2" type="primary">43</name>
    <name evidence="2" type="ORF">KRYPTON555_43</name>
</gene>
<accession>A0A222ZT63</accession>
<keyword evidence="3" id="KW-1185">Reference proteome</keyword>